<dbReference type="GO" id="GO:0005737">
    <property type="term" value="C:cytoplasm"/>
    <property type="evidence" value="ECO:0007669"/>
    <property type="project" value="TreeGrafter"/>
</dbReference>
<comment type="caution">
    <text evidence="7">The sequence shown here is derived from an EMBL/GenBank/DDBJ whole genome shotgun (WGS) entry which is preliminary data.</text>
</comment>
<dbReference type="PANTHER" id="PTHR10890:SF3">
    <property type="entry name" value="CYSTEINE--TRNA LIGASE, CYTOPLASMIC"/>
    <property type="match status" value="1"/>
</dbReference>
<proteinExistence type="inferred from homology"/>
<dbReference type="SUPFAM" id="SSF52374">
    <property type="entry name" value="Nucleotidylyl transferase"/>
    <property type="match status" value="1"/>
</dbReference>
<dbReference type="InterPro" id="IPR024909">
    <property type="entry name" value="Cys-tRNA/MSH_ligase"/>
</dbReference>
<evidence type="ECO:0000256" key="1">
    <source>
        <dbReference type="ARBA" id="ARBA00005594"/>
    </source>
</evidence>
<dbReference type="Proteomes" id="UP000740727">
    <property type="component" value="Unassembled WGS sequence"/>
</dbReference>
<dbReference type="Gene3D" id="3.40.50.620">
    <property type="entry name" value="HUPs"/>
    <property type="match status" value="1"/>
</dbReference>
<keyword evidence="5" id="KW-0067">ATP-binding</keyword>
<dbReference type="AlphaFoldDB" id="A0A965GDU4"/>
<dbReference type="GO" id="GO:0004817">
    <property type="term" value="F:cysteine-tRNA ligase activity"/>
    <property type="evidence" value="ECO:0007669"/>
    <property type="project" value="TreeGrafter"/>
</dbReference>
<comment type="subunit">
    <text evidence="2">Monomer.</text>
</comment>
<organism evidence="7 8">
    <name type="scientific">Candidatus Fonsibacter lacus</name>
    <dbReference type="NCBI Taxonomy" id="2576439"/>
    <lineage>
        <taxon>Bacteria</taxon>
        <taxon>Pseudomonadati</taxon>
        <taxon>Pseudomonadota</taxon>
        <taxon>Alphaproteobacteria</taxon>
        <taxon>Candidatus Pelagibacterales</taxon>
        <taxon>Candidatus Pelagibacterales incertae sedis</taxon>
        <taxon>Candidatus Fonsibacter</taxon>
    </lineage>
</organism>
<dbReference type="Pfam" id="PF01406">
    <property type="entry name" value="tRNA-synt_1e"/>
    <property type="match status" value="1"/>
</dbReference>
<evidence type="ECO:0000256" key="3">
    <source>
        <dbReference type="ARBA" id="ARBA00022598"/>
    </source>
</evidence>
<evidence type="ECO:0000313" key="8">
    <source>
        <dbReference type="Proteomes" id="UP000740727"/>
    </source>
</evidence>
<reference evidence="7" key="1">
    <citation type="submission" date="2018-10" db="EMBL/GenBank/DDBJ databases">
        <title>Iterative Subtractive Binning of Freshwater Chronoseries Metagenomes Recovers Nearly Complete Genomes from over Four Hundred Novel Species.</title>
        <authorList>
            <person name="Rodriguez-R L.M."/>
            <person name="Tsementzi D."/>
            <person name="Luo C."/>
            <person name="Konstantinidis K.T."/>
        </authorList>
    </citation>
    <scope>NUCLEOTIDE SEQUENCE</scope>
    <source>
        <strain evidence="7">WB5_2A_028</strain>
    </source>
</reference>
<dbReference type="GO" id="GO:0005524">
    <property type="term" value="F:ATP binding"/>
    <property type="evidence" value="ECO:0007669"/>
    <property type="project" value="UniProtKB-KW"/>
</dbReference>
<feature type="non-terminal residue" evidence="7">
    <location>
        <position position="258"/>
    </location>
</feature>
<dbReference type="GO" id="GO:0006423">
    <property type="term" value="P:cysteinyl-tRNA aminoacylation"/>
    <property type="evidence" value="ECO:0007669"/>
    <property type="project" value="TreeGrafter"/>
</dbReference>
<accession>A0A965GDU4</accession>
<evidence type="ECO:0000313" key="7">
    <source>
        <dbReference type="EMBL" id="NBR93755.1"/>
    </source>
</evidence>
<gene>
    <name evidence="7" type="ORF">EBT44_02775</name>
</gene>
<dbReference type="EMBL" id="RFXN01000022">
    <property type="protein sequence ID" value="NBR93755.1"/>
    <property type="molecule type" value="Genomic_DNA"/>
</dbReference>
<dbReference type="PRINTS" id="PR00983">
    <property type="entry name" value="TRNASYNTHCYS"/>
</dbReference>
<feature type="domain" description="tRNA synthetases class I catalytic" evidence="6">
    <location>
        <begin position="17"/>
        <end position="258"/>
    </location>
</feature>
<dbReference type="PANTHER" id="PTHR10890">
    <property type="entry name" value="CYSTEINYL-TRNA SYNTHETASE"/>
    <property type="match status" value="1"/>
</dbReference>
<keyword evidence="3 7" id="KW-0436">Ligase</keyword>
<name>A0A965GDU4_9PROT</name>
<keyword evidence="4" id="KW-0547">Nucleotide-binding</keyword>
<evidence type="ECO:0000259" key="6">
    <source>
        <dbReference type="Pfam" id="PF01406"/>
    </source>
</evidence>
<evidence type="ECO:0000256" key="4">
    <source>
        <dbReference type="ARBA" id="ARBA00022741"/>
    </source>
</evidence>
<protein>
    <submittedName>
        <fullName evidence="7">Cysteine--tRNA ligase</fullName>
    </submittedName>
</protein>
<dbReference type="InterPro" id="IPR014729">
    <property type="entry name" value="Rossmann-like_a/b/a_fold"/>
</dbReference>
<comment type="similarity">
    <text evidence="1">Belongs to the class-I aminoacyl-tRNA synthetase family.</text>
</comment>
<evidence type="ECO:0000256" key="5">
    <source>
        <dbReference type="ARBA" id="ARBA00022840"/>
    </source>
</evidence>
<dbReference type="InterPro" id="IPR032678">
    <property type="entry name" value="tRNA-synt_1_cat_dom"/>
</dbReference>
<sequence>MPMKLYDSKEQQLVEVAPSKSGTVDIYCCGPTVYRFAHVGNLRTFLLGDLVRRTLAAEGQKFRYIQNITDVGHLNDDTHIDITEDKILAQAKLENKGPFEIAQFYESAFHRDLAALNILEADAYPKASESIGLIVDLIAQLIYIGAAYQGDDGSLYFAARTYKDYGAISKNTLDQLRAGYRFNPAESQAKEISEAKRFHADWALWKSASENREMTWPTPWGVGFPGWHIECSAMSIHYFPSGVSLHLGGIDLRFPHHE</sequence>
<evidence type="ECO:0000256" key="2">
    <source>
        <dbReference type="ARBA" id="ARBA00011245"/>
    </source>
</evidence>